<keyword evidence="2 4" id="KW-0378">Hydrolase</keyword>
<dbReference type="InterPro" id="IPR001661">
    <property type="entry name" value="Glyco_hydro_37"/>
</dbReference>
<reference evidence="5" key="1">
    <citation type="submission" date="2021-01" db="EMBL/GenBank/DDBJ databases">
        <title>Adiantum capillus-veneris genome.</title>
        <authorList>
            <person name="Fang Y."/>
            <person name="Liao Q."/>
        </authorList>
    </citation>
    <scope>NUCLEOTIDE SEQUENCE</scope>
    <source>
        <strain evidence="5">H3</strain>
        <tissue evidence="5">Leaf</tissue>
    </source>
</reference>
<comment type="catalytic activity">
    <reaction evidence="4">
        <text>alpha,alpha-trehalose + H2O = alpha-D-glucose + beta-D-glucose</text>
        <dbReference type="Rhea" id="RHEA:32675"/>
        <dbReference type="ChEBI" id="CHEBI:15377"/>
        <dbReference type="ChEBI" id="CHEBI:15903"/>
        <dbReference type="ChEBI" id="CHEBI:16551"/>
        <dbReference type="ChEBI" id="CHEBI:17925"/>
        <dbReference type="EC" id="3.2.1.28"/>
    </reaction>
</comment>
<evidence type="ECO:0000256" key="4">
    <source>
        <dbReference type="RuleBase" id="RU361180"/>
    </source>
</evidence>
<dbReference type="PROSITE" id="PS00928">
    <property type="entry name" value="TREHALASE_2"/>
    <property type="match status" value="1"/>
</dbReference>
<gene>
    <name evidence="5" type="ORF">GOP47_0020486</name>
</gene>
<evidence type="ECO:0000313" key="5">
    <source>
        <dbReference type="EMBL" id="KAI5063816.1"/>
    </source>
</evidence>
<dbReference type="Gene3D" id="1.50.10.10">
    <property type="match status" value="1"/>
</dbReference>
<comment type="caution">
    <text evidence="5">The sequence shown here is derived from an EMBL/GenBank/DDBJ whole genome shotgun (WGS) entry which is preliminary data.</text>
</comment>
<dbReference type="InterPro" id="IPR008928">
    <property type="entry name" value="6-hairpin_glycosidase_sf"/>
</dbReference>
<dbReference type="GO" id="GO:0005993">
    <property type="term" value="P:trehalose catabolic process"/>
    <property type="evidence" value="ECO:0007669"/>
    <property type="project" value="TreeGrafter"/>
</dbReference>
<proteinExistence type="inferred from homology"/>
<protein>
    <recommendedName>
        <fullName evidence="4">Trehalase</fullName>
        <ecNumber evidence="4">3.2.1.28</ecNumber>
    </recommendedName>
    <alternativeName>
        <fullName evidence="4">Alpha-trehalose glucohydrolase</fullName>
    </alternativeName>
</protein>
<organism evidence="5 6">
    <name type="scientific">Adiantum capillus-veneris</name>
    <name type="common">Maidenhair fern</name>
    <dbReference type="NCBI Taxonomy" id="13818"/>
    <lineage>
        <taxon>Eukaryota</taxon>
        <taxon>Viridiplantae</taxon>
        <taxon>Streptophyta</taxon>
        <taxon>Embryophyta</taxon>
        <taxon>Tracheophyta</taxon>
        <taxon>Polypodiopsida</taxon>
        <taxon>Polypodiidae</taxon>
        <taxon>Polypodiales</taxon>
        <taxon>Pteridineae</taxon>
        <taxon>Pteridaceae</taxon>
        <taxon>Vittarioideae</taxon>
        <taxon>Adiantum</taxon>
    </lineage>
</organism>
<accession>A0A9D4U980</accession>
<evidence type="ECO:0000313" key="6">
    <source>
        <dbReference type="Proteomes" id="UP000886520"/>
    </source>
</evidence>
<evidence type="ECO:0000256" key="2">
    <source>
        <dbReference type="ARBA" id="ARBA00022801"/>
    </source>
</evidence>
<comment type="similarity">
    <text evidence="1 4">Belongs to the glycosyl hydrolase 37 family.</text>
</comment>
<keyword evidence="6" id="KW-1185">Reference proteome</keyword>
<dbReference type="Pfam" id="PF01204">
    <property type="entry name" value="Trehalase"/>
    <property type="match status" value="1"/>
</dbReference>
<evidence type="ECO:0000256" key="1">
    <source>
        <dbReference type="ARBA" id="ARBA00005615"/>
    </source>
</evidence>
<name>A0A9D4U980_ADICA</name>
<evidence type="ECO:0000256" key="3">
    <source>
        <dbReference type="ARBA" id="ARBA00023295"/>
    </source>
</evidence>
<dbReference type="OrthoDB" id="1902590at2759"/>
<dbReference type="GO" id="GO:0004555">
    <property type="term" value="F:alpha,alpha-trehalase activity"/>
    <property type="evidence" value="ECO:0007669"/>
    <property type="project" value="UniProtKB-EC"/>
</dbReference>
<dbReference type="InterPro" id="IPR018232">
    <property type="entry name" value="Glyco_hydro_37_CS"/>
</dbReference>
<dbReference type="PRINTS" id="PR00744">
    <property type="entry name" value="GLHYDRLASE37"/>
</dbReference>
<dbReference type="Proteomes" id="UP000886520">
    <property type="component" value="Chromosome 20"/>
</dbReference>
<sequence>MKVLSAKLFYPTNGHCEGSDTDDLLRRSNETQCIQADLELGLNLNSSENGNADVGTFILGRNMHHDCLSVIQPDIDHYESTGDKEAYMASATALTTLGNDSSSFDPKTYVDLPLRFPLHRTTSAFHSLPRSASGALSVETFKKFIEDYFFEAGSDLVEYTPLDYEAEPVGFLPHVKDQGLRSWALKVHAIWLELAREVAHNVEDEPDQHTLLPLPNPVIVPGSRFREVYYWDSYWIIRGLLVSKMFHTAKGMVQNLLYLVKLYGFVLNGARAYYENRSQPPLLSAMVRELFIATNDTELLQEALPVLIEEHKYWTSGPKQVTVLDEKGRKHSLCRYYANWKAPRPESFTIDMQVAGGVVKNKQELLYLDIASAAESGWDFGSRWLRDEENLSTLFTSSILPADLNAYVFQMEMNIAYIAKVLGNQNVAAKFSKAAQARRLAINSIMWNDDMGQWFDYKLDFQHCEVQRNKTIYLWNEDNQRKISSASNFVPLWSGNLKSGDPRVDKVVEALTHSGLLFPAGVATSSKKTGQQWDFPNAWPPLQHMIIEGLFFSGSDEGRCLARTIAQRWIQTNYVVFSKTGHMLEKYDATVCGGTGGGGEYKLQTGFGWSNGVVLSLLNHFELSLSDPITCPDGKLSQ</sequence>
<dbReference type="EMBL" id="JABFUD020000020">
    <property type="protein sequence ID" value="KAI5063816.1"/>
    <property type="molecule type" value="Genomic_DNA"/>
</dbReference>
<dbReference type="EC" id="3.2.1.28" evidence="4"/>
<dbReference type="PANTHER" id="PTHR23403">
    <property type="entry name" value="TREHALASE"/>
    <property type="match status" value="1"/>
</dbReference>
<dbReference type="SUPFAM" id="SSF48208">
    <property type="entry name" value="Six-hairpin glycosidases"/>
    <property type="match status" value="1"/>
</dbReference>
<keyword evidence="3 4" id="KW-0326">Glycosidase</keyword>
<dbReference type="PANTHER" id="PTHR23403:SF1">
    <property type="entry name" value="TREHALASE"/>
    <property type="match status" value="1"/>
</dbReference>
<dbReference type="InterPro" id="IPR012341">
    <property type="entry name" value="6hp_glycosidase-like_sf"/>
</dbReference>
<dbReference type="AlphaFoldDB" id="A0A9D4U980"/>